<keyword evidence="1" id="KW-1133">Transmembrane helix</keyword>
<proteinExistence type="predicted"/>
<dbReference type="Proteomes" id="UP001303046">
    <property type="component" value="Unassembled WGS sequence"/>
</dbReference>
<evidence type="ECO:0008006" key="4">
    <source>
        <dbReference type="Google" id="ProtNLM"/>
    </source>
</evidence>
<dbReference type="EMBL" id="JAVFWL010000004">
    <property type="protein sequence ID" value="KAK6751024.1"/>
    <property type="molecule type" value="Genomic_DNA"/>
</dbReference>
<comment type="caution">
    <text evidence="2">The sequence shown here is derived from an EMBL/GenBank/DDBJ whole genome shotgun (WGS) entry which is preliminary data.</text>
</comment>
<keyword evidence="3" id="KW-1185">Reference proteome</keyword>
<evidence type="ECO:0000313" key="3">
    <source>
        <dbReference type="Proteomes" id="UP001303046"/>
    </source>
</evidence>
<evidence type="ECO:0000256" key="1">
    <source>
        <dbReference type="SAM" id="Phobius"/>
    </source>
</evidence>
<gene>
    <name evidence="2" type="primary">Necator_chrIV.g16084</name>
    <name evidence="2" type="ORF">RB195_002788</name>
</gene>
<evidence type="ECO:0000313" key="2">
    <source>
        <dbReference type="EMBL" id="KAK6751024.1"/>
    </source>
</evidence>
<accession>A0ABR1DKM7</accession>
<protein>
    <recommendedName>
        <fullName evidence="4">Secreted protein</fullName>
    </recommendedName>
</protein>
<organism evidence="2 3">
    <name type="scientific">Necator americanus</name>
    <name type="common">Human hookworm</name>
    <dbReference type="NCBI Taxonomy" id="51031"/>
    <lineage>
        <taxon>Eukaryota</taxon>
        <taxon>Metazoa</taxon>
        <taxon>Ecdysozoa</taxon>
        <taxon>Nematoda</taxon>
        <taxon>Chromadorea</taxon>
        <taxon>Rhabditida</taxon>
        <taxon>Rhabditina</taxon>
        <taxon>Rhabditomorpha</taxon>
        <taxon>Strongyloidea</taxon>
        <taxon>Ancylostomatidae</taxon>
        <taxon>Bunostominae</taxon>
        <taxon>Necator</taxon>
    </lineage>
</organism>
<name>A0ABR1DKM7_NECAM</name>
<feature type="transmembrane region" description="Helical" evidence="1">
    <location>
        <begin position="12"/>
        <end position="31"/>
    </location>
</feature>
<sequence>MSSFSWVHMYMQVHWILLCALVVCCSSNLFIGRISTRPSAGKRGVADETHRLVQGDRPESICSSASLESTLERMNVLRAELQRLSTYVAVCDVRTV</sequence>
<reference evidence="2 3" key="1">
    <citation type="submission" date="2023-08" db="EMBL/GenBank/DDBJ databases">
        <title>A Necator americanus chromosomal reference genome.</title>
        <authorList>
            <person name="Ilik V."/>
            <person name="Petrzelkova K.J."/>
            <person name="Pardy F."/>
            <person name="Fuh T."/>
            <person name="Niatou-Singa F.S."/>
            <person name="Gouil Q."/>
            <person name="Baker L."/>
            <person name="Ritchie M.E."/>
            <person name="Jex A.R."/>
            <person name="Gazzola D."/>
            <person name="Li H."/>
            <person name="Toshio Fujiwara R."/>
            <person name="Zhan B."/>
            <person name="Aroian R.V."/>
            <person name="Pafco B."/>
            <person name="Schwarz E.M."/>
        </authorList>
    </citation>
    <scope>NUCLEOTIDE SEQUENCE [LARGE SCALE GENOMIC DNA]</scope>
    <source>
        <strain evidence="2 3">Aroian</strain>
        <tissue evidence="2">Whole animal</tissue>
    </source>
</reference>
<keyword evidence="1" id="KW-0812">Transmembrane</keyword>
<keyword evidence="1" id="KW-0472">Membrane</keyword>